<proteinExistence type="predicted"/>
<dbReference type="SMART" id="SM00487">
    <property type="entry name" value="DEXDc"/>
    <property type="match status" value="1"/>
</dbReference>
<dbReference type="GO" id="GO:0016787">
    <property type="term" value="F:hydrolase activity"/>
    <property type="evidence" value="ECO:0007669"/>
    <property type="project" value="UniProtKB-KW"/>
</dbReference>
<evidence type="ECO:0000256" key="2">
    <source>
        <dbReference type="ARBA" id="ARBA00022763"/>
    </source>
</evidence>
<evidence type="ECO:0000256" key="1">
    <source>
        <dbReference type="ARBA" id="ARBA00022741"/>
    </source>
</evidence>
<evidence type="ECO:0000313" key="10">
    <source>
        <dbReference type="EMBL" id="TFF67174.1"/>
    </source>
</evidence>
<evidence type="ECO:0000259" key="8">
    <source>
        <dbReference type="PROSITE" id="PS51192"/>
    </source>
</evidence>
<evidence type="ECO:0000313" key="11">
    <source>
        <dbReference type="Proteomes" id="UP000297454"/>
    </source>
</evidence>
<evidence type="ECO:0000256" key="7">
    <source>
        <dbReference type="ARBA" id="ARBA00023204"/>
    </source>
</evidence>
<dbReference type="InterPro" id="IPR012340">
    <property type="entry name" value="NA-bd_OB-fold"/>
</dbReference>
<keyword evidence="11" id="KW-1185">Reference proteome</keyword>
<evidence type="ECO:0000256" key="3">
    <source>
        <dbReference type="ARBA" id="ARBA00022801"/>
    </source>
</evidence>
<dbReference type="GO" id="GO:0003677">
    <property type="term" value="F:DNA binding"/>
    <property type="evidence" value="ECO:0007669"/>
    <property type="project" value="UniProtKB-KW"/>
</dbReference>
<evidence type="ECO:0000256" key="5">
    <source>
        <dbReference type="ARBA" id="ARBA00022840"/>
    </source>
</evidence>
<dbReference type="PROSITE" id="PS51192">
    <property type="entry name" value="HELICASE_ATP_BIND_1"/>
    <property type="match status" value="1"/>
</dbReference>
<dbReference type="InterPro" id="IPR033454">
    <property type="entry name" value="RecG_wedge"/>
</dbReference>
<dbReference type="SUPFAM" id="SSF50249">
    <property type="entry name" value="Nucleic acid-binding proteins"/>
    <property type="match status" value="1"/>
</dbReference>
<dbReference type="InterPro" id="IPR014001">
    <property type="entry name" value="Helicase_ATP-bd"/>
</dbReference>
<dbReference type="AlphaFoldDB" id="A0A4V3IYE8"/>
<dbReference type="EMBL" id="SCFR01000004">
    <property type="protein sequence ID" value="TFF67174.1"/>
    <property type="molecule type" value="Genomic_DNA"/>
</dbReference>
<gene>
    <name evidence="10" type="ORF">EQF91_02120</name>
</gene>
<keyword evidence="1" id="KW-0547">Nucleotide-binding</keyword>
<dbReference type="InterPro" id="IPR047112">
    <property type="entry name" value="RecG/Mfd"/>
</dbReference>
<dbReference type="Gene3D" id="2.40.50.140">
    <property type="entry name" value="Nucleic acid-binding proteins"/>
    <property type="match status" value="1"/>
</dbReference>
<dbReference type="Pfam" id="PF00271">
    <property type="entry name" value="Helicase_C"/>
    <property type="match status" value="1"/>
</dbReference>
<dbReference type="PANTHER" id="PTHR47964">
    <property type="entry name" value="ATP-DEPENDENT DNA HELICASE HOMOLOG RECG, CHLOROPLASTIC"/>
    <property type="match status" value="1"/>
</dbReference>
<dbReference type="CDD" id="cd17992">
    <property type="entry name" value="DEXHc_RecG"/>
    <property type="match status" value="1"/>
</dbReference>
<dbReference type="Pfam" id="PF00270">
    <property type="entry name" value="DEAD"/>
    <property type="match status" value="1"/>
</dbReference>
<dbReference type="PROSITE" id="PS51194">
    <property type="entry name" value="HELICASE_CTER"/>
    <property type="match status" value="1"/>
</dbReference>
<sequence length="662" mass="77618">MKLKDIKGIGPKKIQYLHEMNIFNVDDLINYLPRKYEDRSRLVEVVNLTDEMKSYCELTIDKINKTYFYGNRKSISSVEGYDRTGRVKVIWYNDRFSIKALKFNQKYKFFGYYDSQKKALINPIISNIEDDRIGGITPIYSLLKGISQKDFIKYKDFVFKSDYFVNDYLKDLELSKYNLISLVDTLRYLHKPISNLNLYKAMYSYNLRNIFLDKLSNKMYFEKQFDKFIKFKDIDLNLIFESLNFDLTNSQKNAINQIKENMISEKRMNRIVIGDVGSGKTIVAVISAIIAIKSGYQVAFMAPTELLARQHYENYKNFFEKQKIDSALLTGSFTYLQKKEIYNELINNNIKIIFGTHSLFQEKVKFNNLGLVIMDEQQRFGVYQRKMLSDKGYYPDMLLLSATPIPRTMALSLYNNLDISYIDELPKNRLPIKSYLTTVYQEMKFMDFAYRQILEGKQVYVVVSRVEDEDDELESVERLYKKLNKYFNNKVKINILHGKMSVEEKNINQSKFLNKEIDILIATSIIEVGIDVPNANTIIIYDANQFGLSQLHQMRGRVGRSNIQSYCFFVIRDKKYLTEKLEFIANNNDGFSIANKDLEIRGSGDIYGQNQSGFIDLDNSFYFNEELIKNAEKMIEDMEKIGDDLENIIDNKIKNLEKVILN</sequence>
<dbReference type="Gene3D" id="3.40.50.300">
    <property type="entry name" value="P-loop containing nucleotide triphosphate hydrolases"/>
    <property type="match status" value="2"/>
</dbReference>
<dbReference type="Pfam" id="PF17191">
    <property type="entry name" value="RecG_wedge"/>
    <property type="match status" value="1"/>
</dbReference>
<keyword evidence="7" id="KW-0234">DNA repair</keyword>
<organism evidence="10 11">
    <name type="scientific">Helcococcus ovis</name>
    <dbReference type="NCBI Taxonomy" id="72026"/>
    <lineage>
        <taxon>Bacteria</taxon>
        <taxon>Bacillati</taxon>
        <taxon>Bacillota</taxon>
        <taxon>Tissierellia</taxon>
        <taxon>Tissierellales</taxon>
        <taxon>Peptoniphilaceae</taxon>
        <taxon>Helcococcus</taxon>
    </lineage>
</organism>
<dbReference type="RefSeq" id="WP_134744223.1">
    <property type="nucleotide sequence ID" value="NZ_CP119761.1"/>
</dbReference>
<keyword evidence="6" id="KW-0238">DNA-binding</keyword>
<keyword evidence="5" id="KW-0067">ATP-binding</keyword>
<feature type="domain" description="Helicase ATP-binding" evidence="8">
    <location>
        <begin position="261"/>
        <end position="422"/>
    </location>
</feature>
<keyword evidence="2" id="KW-0227">DNA damage</keyword>
<name>A0A4V3IYE8_9FIRM</name>
<dbReference type="SUPFAM" id="SSF52540">
    <property type="entry name" value="P-loop containing nucleoside triphosphate hydrolases"/>
    <property type="match status" value="1"/>
</dbReference>
<dbReference type="InterPro" id="IPR001650">
    <property type="entry name" value="Helicase_C-like"/>
</dbReference>
<evidence type="ECO:0000256" key="6">
    <source>
        <dbReference type="ARBA" id="ARBA00023125"/>
    </source>
</evidence>
<comment type="caution">
    <text evidence="10">The sequence shown here is derived from an EMBL/GenBank/DDBJ whole genome shotgun (WGS) entry which is preliminary data.</text>
</comment>
<dbReference type="InterPro" id="IPR027417">
    <property type="entry name" value="P-loop_NTPase"/>
</dbReference>
<dbReference type="Proteomes" id="UP000297454">
    <property type="component" value="Unassembled WGS sequence"/>
</dbReference>
<evidence type="ECO:0000259" key="9">
    <source>
        <dbReference type="PROSITE" id="PS51194"/>
    </source>
</evidence>
<reference evidence="10 11" key="1">
    <citation type="submission" date="2019-01" db="EMBL/GenBank/DDBJ databases">
        <title>Draft Genome Sequences of Helcococcus ovis Strains Isolated from the Uterus and Vagina of Dairy Cows with Metritis.</title>
        <authorList>
            <person name="Cunha F."/>
            <person name="Jeon S.J."/>
            <person name="Kutzer P."/>
            <person name="Galvao K.N."/>
        </authorList>
    </citation>
    <scope>NUCLEOTIDE SEQUENCE [LARGE SCALE GENOMIC DNA]</scope>
    <source>
        <strain evidence="10 11">KG-37</strain>
    </source>
</reference>
<dbReference type="SMART" id="SM00490">
    <property type="entry name" value="HELICc"/>
    <property type="match status" value="1"/>
</dbReference>
<dbReference type="GO" id="GO:0005524">
    <property type="term" value="F:ATP binding"/>
    <property type="evidence" value="ECO:0007669"/>
    <property type="project" value="UniProtKB-KW"/>
</dbReference>
<keyword evidence="4 10" id="KW-0347">Helicase</keyword>
<dbReference type="GO" id="GO:0003678">
    <property type="term" value="F:DNA helicase activity"/>
    <property type="evidence" value="ECO:0007669"/>
    <property type="project" value="TreeGrafter"/>
</dbReference>
<dbReference type="PANTHER" id="PTHR47964:SF1">
    <property type="entry name" value="ATP-DEPENDENT DNA HELICASE HOMOLOG RECG, CHLOROPLASTIC"/>
    <property type="match status" value="1"/>
</dbReference>
<evidence type="ECO:0000256" key="4">
    <source>
        <dbReference type="ARBA" id="ARBA00022806"/>
    </source>
</evidence>
<feature type="domain" description="Helicase C-terminal" evidence="9">
    <location>
        <begin position="431"/>
        <end position="599"/>
    </location>
</feature>
<keyword evidence="3" id="KW-0378">Hydrolase</keyword>
<protein>
    <submittedName>
        <fullName evidence="10">ATP-dependent DNA helicase RecG</fullName>
    </submittedName>
</protein>
<dbReference type="InterPro" id="IPR011545">
    <property type="entry name" value="DEAD/DEAH_box_helicase_dom"/>
</dbReference>
<dbReference type="GO" id="GO:0006281">
    <property type="term" value="P:DNA repair"/>
    <property type="evidence" value="ECO:0007669"/>
    <property type="project" value="UniProtKB-KW"/>
</dbReference>
<accession>A0A4V3IYE8</accession>